<dbReference type="PROSITE" id="PS51387">
    <property type="entry name" value="FAD_PCMH"/>
    <property type="match status" value="1"/>
</dbReference>
<dbReference type="Pfam" id="PF01565">
    <property type="entry name" value="FAD_binding_4"/>
    <property type="match status" value="1"/>
</dbReference>
<protein>
    <submittedName>
        <fullName evidence="5">FAD-linked oxidoreductase cheF</fullName>
    </submittedName>
</protein>
<evidence type="ECO:0000259" key="4">
    <source>
        <dbReference type="PROSITE" id="PS51387"/>
    </source>
</evidence>
<dbReference type="InterPro" id="IPR012951">
    <property type="entry name" value="BBE"/>
</dbReference>
<keyword evidence="3" id="KW-0732">Signal</keyword>
<reference evidence="5 6" key="1">
    <citation type="submission" date="2024-01" db="EMBL/GenBank/DDBJ databases">
        <title>Complete genome of Cladobotryum mycophilum ATHUM6906.</title>
        <authorList>
            <person name="Christinaki A.C."/>
            <person name="Myridakis A.I."/>
            <person name="Kouvelis V.N."/>
        </authorList>
    </citation>
    <scope>NUCLEOTIDE SEQUENCE [LARGE SCALE GENOMIC DNA]</scope>
    <source>
        <strain evidence="5 6">ATHUM6906</strain>
    </source>
</reference>
<comment type="similarity">
    <text evidence="1">Belongs to the oxygen-dependent FAD-linked oxidoreductase family.</text>
</comment>
<dbReference type="Proteomes" id="UP001338125">
    <property type="component" value="Unassembled WGS sequence"/>
</dbReference>
<accession>A0ABR0SW95</accession>
<dbReference type="InterPro" id="IPR016169">
    <property type="entry name" value="FAD-bd_PCMH_sub2"/>
</dbReference>
<feature type="signal peptide" evidence="3">
    <location>
        <begin position="1"/>
        <end position="27"/>
    </location>
</feature>
<keyword evidence="6" id="KW-1185">Reference proteome</keyword>
<name>A0ABR0SW95_9HYPO</name>
<sequence length="579" mass="63140">MAIHTRPRGHLAAATLFLYALASPVTSTTTDGDWQTLSNQVSGRLHQVDPLARPCYSTLNGQAVPVDNAQCSTIQQNYVNGSFRTDHYSGFFHLYGDGCISNITDQCFLNTQSPQAPLPAGAQCNQGLVSPHYLEVGTAQDVQAAFAFARKTGNRLSIKSSGHDYMSRSSLQGSLALWTRNLKQMTFHKTFQPATLGSKPVMAITFGVGVNSNEAQAFANVNNVTLVSPSSPTVAIVGGFSLFGGHSVLSPTFGLGVDRILEIEIVTPDGQHRICNAKDNSDLFWALRGAGGGSFGVILNVTVKVEPAIPITFALLSFTPTPQNTPPFLSLLINNTKTWSADGWGGPMGSSSLSLINTRLDEAASAKSLSAVADYVKSINGTVSFTRFATFYEFYSKFIAVTPGDSGTGPLLSFRVLPKRLHETTDGQAKLKDFLLTQISKGNTPTLFMTPPAQFNYTKDSTSMHPAWRNSYWDVGFNTRYAWNDTVDTRKQIAKKTQQIELDLQALAPDGAAYPNESNPWVKNWQTQYWGSNYQKLAQIKAKYDPYKLLDCWKCVGFQDVSIHSESAYECMGAFDSLA</sequence>
<dbReference type="EMBL" id="JAVFKD010000003">
    <property type="protein sequence ID" value="KAK5996289.1"/>
    <property type="molecule type" value="Genomic_DNA"/>
</dbReference>
<dbReference type="PANTHER" id="PTHR13878">
    <property type="entry name" value="GULONOLACTONE OXIDASE"/>
    <property type="match status" value="1"/>
</dbReference>
<dbReference type="SUPFAM" id="SSF56176">
    <property type="entry name" value="FAD-binding/transporter-associated domain-like"/>
    <property type="match status" value="1"/>
</dbReference>
<evidence type="ECO:0000313" key="6">
    <source>
        <dbReference type="Proteomes" id="UP001338125"/>
    </source>
</evidence>
<dbReference type="InterPro" id="IPR006094">
    <property type="entry name" value="Oxid_FAD_bind_N"/>
</dbReference>
<dbReference type="Pfam" id="PF08031">
    <property type="entry name" value="BBE"/>
    <property type="match status" value="1"/>
</dbReference>
<comment type="caution">
    <text evidence="5">The sequence shown here is derived from an EMBL/GenBank/DDBJ whole genome shotgun (WGS) entry which is preliminary data.</text>
</comment>
<dbReference type="InterPro" id="IPR050432">
    <property type="entry name" value="FAD-linked_Oxidoreductases_BP"/>
</dbReference>
<evidence type="ECO:0000313" key="5">
    <source>
        <dbReference type="EMBL" id="KAK5996289.1"/>
    </source>
</evidence>
<proteinExistence type="inferred from homology"/>
<organism evidence="5 6">
    <name type="scientific">Cladobotryum mycophilum</name>
    <dbReference type="NCBI Taxonomy" id="491253"/>
    <lineage>
        <taxon>Eukaryota</taxon>
        <taxon>Fungi</taxon>
        <taxon>Dikarya</taxon>
        <taxon>Ascomycota</taxon>
        <taxon>Pezizomycotina</taxon>
        <taxon>Sordariomycetes</taxon>
        <taxon>Hypocreomycetidae</taxon>
        <taxon>Hypocreales</taxon>
        <taxon>Hypocreaceae</taxon>
        <taxon>Cladobotryum</taxon>
    </lineage>
</organism>
<dbReference type="InterPro" id="IPR036318">
    <property type="entry name" value="FAD-bd_PCMH-like_sf"/>
</dbReference>
<evidence type="ECO:0000256" key="2">
    <source>
        <dbReference type="ARBA" id="ARBA00023002"/>
    </source>
</evidence>
<evidence type="ECO:0000256" key="3">
    <source>
        <dbReference type="SAM" id="SignalP"/>
    </source>
</evidence>
<dbReference type="PANTHER" id="PTHR13878:SF91">
    <property type="entry name" value="FAD BINDING DOMAIN PROTEIN (AFU_ORTHOLOGUE AFUA_6G12070)-RELATED"/>
    <property type="match status" value="1"/>
</dbReference>
<dbReference type="InterPro" id="IPR016166">
    <property type="entry name" value="FAD-bd_PCMH"/>
</dbReference>
<feature type="chain" id="PRO_5046189188" evidence="3">
    <location>
        <begin position="28"/>
        <end position="579"/>
    </location>
</feature>
<evidence type="ECO:0000256" key="1">
    <source>
        <dbReference type="ARBA" id="ARBA00005466"/>
    </source>
</evidence>
<keyword evidence="2" id="KW-0560">Oxidoreductase</keyword>
<dbReference type="Gene3D" id="3.30.465.10">
    <property type="match status" value="2"/>
</dbReference>
<feature type="domain" description="FAD-binding PCMH-type" evidence="4">
    <location>
        <begin position="126"/>
        <end position="308"/>
    </location>
</feature>
<gene>
    <name evidence="5" type="ORF">PT974_03043</name>
</gene>